<accession>A0A3M6U696</accession>
<keyword evidence="3" id="KW-1185">Reference proteome</keyword>
<feature type="region of interest" description="Disordered" evidence="1">
    <location>
        <begin position="86"/>
        <end position="112"/>
    </location>
</feature>
<evidence type="ECO:0000313" key="3">
    <source>
        <dbReference type="Proteomes" id="UP000275408"/>
    </source>
</evidence>
<dbReference type="EMBL" id="RCHS01002162">
    <property type="protein sequence ID" value="RMX49180.1"/>
    <property type="molecule type" value="Genomic_DNA"/>
</dbReference>
<name>A0A3M6U696_POCDA</name>
<evidence type="ECO:0000256" key="1">
    <source>
        <dbReference type="SAM" id="MobiDB-lite"/>
    </source>
</evidence>
<organism evidence="2 3">
    <name type="scientific">Pocillopora damicornis</name>
    <name type="common">Cauliflower coral</name>
    <name type="synonym">Millepora damicornis</name>
    <dbReference type="NCBI Taxonomy" id="46731"/>
    <lineage>
        <taxon>Eukaryota</taxon>
        <taxon>Metazoa</taxon>
        <taxon>Cnidaria</taxon>
        <taxon>Anthozoa</taxon>
        <taxon>Hexacorallia</taxon>
        <taxon>Scleractinia</taxon>
        <taxon>Astrocoeniina</taxon>
        <taxon>Pocilloporidae</taxon>
        <taxon>Pocillopora</taxon>
    </lineage>
</organism>
<reference evidence="2 3" key="1">
    <citation type="journal article" date="2018" name="Sci. Rep.">
        <title>Comparative analysis of the Pocillopora damicornis genome highlights role of immune system in coral evolution.</title>
        <authorList>
            <person name="Cunning R."/>
            <person name="Bay R.A."/>
            <person name="Gillette P."/>
            <person name="Baker A.C."/>
            <person name="Traylor-Knowles N."/>
        </authorList>
    </citation>
    <scope>NUCLEOTIDE SEQUENCE [LARGE SCALE GENOMIC DNA]</scope>
    <source>
        <strain evidence="2">RSMAS</strain>
        <tissue evidence="2">Whole animal</tissue>
    </source>
</reference>
<evidence type="ECO:0000313" key="2">
    <source>
        <dbReference type="EMBL" id="RMX49180.1"/>
    </source>
</evidence>
<dbReference type="AlphaFoldDB" id="A0A3M6U696"/>
<proteinExistence type="predicted"/>
<gene>
    <name evidence="2" type="ORF">pdam_00022629</name>
</gene>
<dbReference type="Proteomes" id="UP000275408">
    <property type="component" value="Unassembled WGS sequence"/>
</dbReference>
<protein>
    <submittedName>
        <fullName evidence="2">Uncharacterized protein</fullName>
    </submittedName>
</protein>
<comment type="caution">
    <text evidence="2">The sequence shown here is derived from an EMBL/GenBank/DDBJ whole genome shotgun (WGS) entry which is preliminary data.</text>
</comment>
<sequence>MNTRVESIEYIEETFSCIESRMDSVIKELCDDREESEFSDSEGNYSAAENEYNAVDMDISIADEEATLTMVDDPFLSHPEQLALDRPLEHSSQTSERVANALKPSEKEKDETLAENAPKVLQDLENAFTGLMQKRQRLPEECTGNLEQTPEYILVEEILKMYPVAIVLLQI</sequence>